<dbReference type="InterPro" id="IPR050808">
    <property type="entry name" value="Phage_Integrase"/>
</dbReference>
<dbReference type="InterPro" id="IPR002104">
    <property type="entry name" value="Integrase_catalytic"/>
</dbReference>
<evidence type="ECO:0000256" key="3">
    <source>
        <dbReference type="ARBA" id="ARBA00023125"/>
    </source>
</evidence>
<protein>
    <submittedName>
        <fullName evidence="8">Putative integrase</fullName>
    </submittedName>
</protein>
<accession>B9KYK7</accession>
<dbReference type="PANTHER" id="PTHR30629:SF6">
    <property type="entry name" value="PROPHAGE INTEGRASE INTA-RELATED"/>
    <property type="match status" value="1"/>
</dbReference>
<dbReference type="PROSITE" id="PS51898">
    <property type="entry name" value="TYR_RECOMBINASE"/>
    <property type="match status" value="1"/>
</dbReference>
<dbReference type="Pfam" id="PF14659">
    <property type="entry name" value="Phage_int_SAM_3"/>
    <property type="match status" value="1"/>
</dbReference>
<dbReference type="HOGENOM" id="CLU_027562_17_1_0"/>
<dbReference type="STRING" id="309801.trd_0553"/>
<dbReference type="eggNOG" id="COG0582">
    <property type="taxonomic scope" value="Bacteria"/>
</dbReference>
<dbReference type="InterPro" id="IPR010998">
    <property type="entry name" value="Integrase_recombinase_N"/>
</dbReference>
<keyword evidence="3 5" id="KW-0238">DNA-binding</keyword>
<evidence type="ECO:0000256" key="2">
    <source>
        <dbReference type="ARBA" id="ARBA00022908"/>
    </source>
</evidence>
<dbReference type="InterPro" id="IPR004107">
    <property type="entry name" value="Integrase_SAM-like_N"/>
</dbReference>
<keyword evidence="9" id="KW-1185">Reference proteome</keyword>
<dbReference type="Gene3D" id="1.10.150.130">
    <property type="match status" value="1"/>
</dbReference>
<keyword evidence="4" id="KW-0233">DNA recombination</keyword>
<dbReference type="CDD" id="cd01189">
    <property type="entry name" value="INT_ICEBs1_C_like"/>
    <property type="match status" value="1"/>
</dbReference>
<comment type="similarity">
    <text evidence="1">Belongs to the 'phage' integrase family.</text>
</comment>
<evidence type="ECO:0000259" key="7">
    <source>
        <dbReference type="PROSITE" id="PS51900"/>
    </source>
</evidence>
<sequence length="359" mass="40575">MATIRRRKSGLFEARLQRDGRRFSVYGRTETEVRQKLAELERKLAIDQAPPVGRVTVRELCERWLATERKRWKPKTYYDYRWHLEHHVYPVLGRVQLSKLTPDRLQRFFDSLSGRSANLTFRLLHRCFVVGIRWGFLGQNPCDRVVPPAYQAPPIELPDADALARLFRYCLESDDPYAGLVGLSLLCGLRRGEITALRWSDIDLQTGQLSVVRSGQWIAGRWVETEPKTRAGRRTIYVGEQGIRLLRRQKALVAQLKLQAGPAWQEHGLVFPGPNGQPLSPSRVAAAVQRICKASGVPPLRHHSLRHASASLALLAGVPLPEVSRQLGHANVSITARVYSHCISDGRRVTEAIERVLAG</sequence>
<feature type="domain" description="Core-binding (CB)" evidence="7">
    <location>
        <begin position="55"/>
        <end position="132"/>
    </location>
</feature>
<dbReference type="SUPFAM" id="SSF56349">
    <property type="entry name" value="DNA breaking-rejoining enzymes"/>
    <property type="match status" value="1"/>
</dbReference>
<proteinExistence type="inferred from homology"/>
<dbReference type="RefSeq" id="WP_012641957.1">
    <property type="nucleotide sequence ID" value="NC_011959.1"/>
</dbReference>
<dbReference type="Gene3D" id="1.10.443.10">
    <property type="entry name" value="Intergrase catalytic core"/>
    <property type="match status" value="1"/>
</dbReference>
<dbReference type="InterPro" id="IPR013762">
    <property type="entry name" value="Integrase-like_cat_sf"/>
</dbReference>
<dbReference type="OrthoDB" id="156970at2"/>
<keyword evidence="2" id="KW-0229">DNA integration</keyword>
<dbReference type="InterPro" id="IPR011010">
    <property type="entry name" value="DNA_brk_join_enz"/>
</dbReference>
<dbReference type="Pfam" id="PF00589">
    <property type="entry name" value="Phage_integrase"/>
    <property type="match status" value="1"/>
</dbReference>
<dbReference type="InterPro" id="IPR044068">
    <property type="entry name" value="CB"/>
</dbReference>
<evidence type="ECO:0000256" key="4">
    <source>
        <dbReference type="ARBA" id="ARBA00023172"/>
    </source>
</evidence>
<dbReference type="GO" id="GO:0006310">
    <property type="term" value="P:DNA recombination"/>
    <property type="evidence" value="ECO:0007669"/>
    <property type="project" value="UniProtKB-KW"/>
</dbReference>
<evidence type="ECO:0000256" key="5">
    <source>
        <dbReference type="PROSITE-ProRule" id="PRU01248"/>
    </source>
</evidence>
<reference evidence="8 9" key="1">
    <citation type="journal article" date="2009" name="PLoS ONE">
        <title>Complete genome sequence of the aerobic CO-oxidizing thermophile Thermomicrobium roseum.</title>
        <authorList>
            <person name="Wu D."/>
            <person name="Raymond J."/>
            <person name="Wu M."/>
            <person name="Chatterji S."/>
            <person name="Ren Q."/>
            <person name="Graham J.E."/>
            <person name="Bryant D.A."/>
            <person name="Robb F."/>
            <person name="Colman A."/>
            <person name="Tallon L.J."/>
            <person name="Badger J.H."/>
            <person name="Madupu R."/>
            <person name="Ward N.L."/>
            <person name="Eisen J.A."/>
        </authorList>
    </citation>
    <scope>NUCLEOTIDE SEQUENCE [LARGE SCALE GENOMIC DNA]</scope>
    <source>
        <strain evidence="9">ATCC 27502 / DSM 5159 / P-2</strain>
    </source>
</reference>
<dbReference type="PANTHER" id="PTHR30629">
    <property type="entry name" value="PROPHAGE INTEGRASE"/>
    <property type="match status" value="1"/>
</dbReference>
<dbReference type="GO" id="GO:0003677">
    <property type="term" value="F:DNA binding"/>
    <property type="evidence" value="ECO:0007669"/>
    <property type="project" value="UniProtKB-UniRule"/>
</dbReference>
<dbReference type="KEGG" id="tro:trd_0553"/>
<gene>
    <name evidence="8" type="ordered locus">trd_0553</name>
</gene>
<dbReference type="GO" id="GO:0015074">
    <property type="term" value="P:DNA integration"/>
    <property type="evidence" value="ECO:0007669"/>
    <property type="project" value="UniProtKB-KW"/>
</dbReference>
<evidence type="ECO:0000313" key="9">
    <source>
        <dbReference type="Proteomes" id="UP000000447"/>
    </source>
</evidence>
<evidence type="ECO:0000259" key="6">
    <source>
        <dbReference type="PROSITE" id="PS51898"/>
    </source>
</evidence>
<dbReference type="PROSITE" id="PS51900">
    <property type="entry name" value="CB"/>
    <property type="match status" value="1"/>
</dbReference>
<dbReference type="EMBL" id="CP001275">
    <property type="protein sequence ID" value="ACM05245.1"/>
    <property type="molecule type" value="Genomic_DNA"/>
</dbReference>
<feature type="domain" description="Tyr recombinase" evidence="6">
    <location>
        <begin position="152"/>
        <end position="354"/>
    </location>
</feature>
<organism evidence="8 9">
    <name type="scientific">Thermomicrobium roseum (strain ATCC 27502 / DSM 5159 / P-2)</name>
    <dbReference type="NCBI Taxonomy" id="309801"/>
    <lineage>
        <taxon>Bacteria</taxon>
        <taxon>Pseudomonadati</taxon>
        <taxon>Thermomicrobiota</taxon>
        <taxon>Thermomicrobia</taxon>
        <taxon>Thermomicrobiales</taxon>
        <taxon>Thermomicrobiaceae</taxon>
        <taxon>Thermomicrobium</taxon>
    </lineage>
</organism>
<dbReference type="Proteomes" id="UP000000447">
    <property type="component" value="Chromosome"/>
</dbReference>
<dbReference type="AlphaFoldDB" id="B9KYK7"/>
<evidence type="ECO:0000313" key="8">
    <source>
        <dbReference type="EMBL" id="ACM05245.1"/>
    </source>
</evidence>
<evidence type="ECO:0000256" key="1">
    <source>
        <dbReference type="ARBA" id="ARBA00008857"/>
    </source>
</evidence>
<name>B9KYK7_THERP</name>